<sequence length="589" mass="66846">MIVYSLFLGLLALYVVGYIRRLVTYTRLVRPLKLPYVVVPFSDTDLLMILLYGFRSVRYAISRWLPGWLADRLNEAKLISRWTAKDRMARRLGGVFLRVTPRGVVCNVSDASVAFQIFSNRGEFPKSTHQYGLLELYGPNVVTVEGREWQHHRRHTATTFNEKNNALVWKEAIHQTIQMLEHWQEKSPANTKQSFVVERTREDGLKLTLNILSRAGFGVPIPFKPVQHGRDRDPENIFEDSTTPPAGFDFTFSTAIAYVSTKIVTVLLAYKMIPRQLPRQLVPSFVREKIAAYRDLDTYLHKLVTRAKAGVEYSDDSAGNLVDGMLLSQKRGDQDGGDQGLTDLEIMGNMFIFAIAGHETTATTFRYAILLLALHPDVQDWLYADVVEATRDEPSEISAWDYERLFPKLVTPLCVMLETLRLYPPVVTIPKWTGYSPSTITYRGEDYILPAKTNVNVNVNVLHLSEEYWGPDARQFNPQRWDINNKESFLAKNVDTPGLVAAGLEFPTIHRPVRGAYAPFSDGVRACLGKKFAQVEFVAALAVIVKQYRIELSDNSDEGRRNAERVLEGGISVLTLGMEENVPLRLCRR</sequence>
<accession>A0A2I2GFC0</accession>
<keyword evidence="5 7" id="KW-0408">Iron</keyword>
<dbReference type="Proteomes" id="UP000234275">
    <property type="component" value="Unassembled WGS sequence"/>
</dbReference>
<evidence type="ECO:0000256" key="6">
    <source>
        <dbReference type="ARBA" id="ARBA00023033"/>
    </source>
</evidence>
<dbReference type="VEuPathDB" id="FungiDB:P170DRAFT_461788"/>
<evidence type="ECO:0000256" key="4">
    <source>
        <dbReference type="ARBA" id="ARBA00023002"/>
    </source>
</evidence>
<dbReference type="PROSITE" id="PS00086">
    <property type="entry name" value="CYTOCHROME_P450"/>
    <property type="match status" value="1"/>
</dbReference>
<dbReference type="RefSeq" id="XP_024706885.1">
    <property type="nucleotide sequence ID" value="XM_024852063.1"/>
</dbReference>
<proteinExistence type="inferred from homology"/>
<dbReference type="PRINTS" id="PR00385">
    <property type="entry name" value="P450"/>
</dbReference>
<dbReference type="AlphaFoldDB" id="A0A2I2GFC0"/>
<comment type="caution">
    <text evidence="8">The sequence shown here is derived from an EMBL/GenBank/DDBJ whole genome shotgun (WGS) entry which is preliminary data.</text>
</comment>
<dbReference type="InterPro" id="IPR036396">
    <property type="entry name" value="Cyt_P450_sf"/>
</dbReference>
<comment type="cofactor">
    <cofactor evidence="1">
        <name>heme</name>
        <dbReference type="ChEBI" id="CHEBI:30413"/>
    </cofactor>
</comment>
<name>A0A2I2GFC0_9EURO</name>
<dbReference type="GO" id="GO:0016705">
    <property type="term" value="F:oxidoreductase activity, acting on paired donors, with incorporation or reduction of molecular oxygen"/>
    <property type="evidence" value="ECO:0007669"/>
    <property type="project" value="InterPro"/>
</dbReference>
<keyword evidence="3 7" id="KW-0479">Metal-binding</keyword>
<dbReference type="GO" id="GO:0004497">
    <property type="term" value="F:monooxygenase activity"/>
    <property type="evidence" value="ECO:0007669"/>
    <property type="project" value="UniProtKB-KW"/>
</dbReference>
<evidence type="ECO:0000313" key="9">
    <source>
        <dbReference type="Proteomes" id="UP000234275"/>
    </source>
</evidence>
<protein>
    <submittedName>
        <fullName evidence="8">Putative cytochrome P450 monooxygenase</fullName>
    </submittedName>
</protein>
<keyword evidence="9" id="KW-1185">Reference proteome</keyword>
<reference evidence="8 9" key="1">
    <citation type="submission" date="2016-12" db="EMBL/GenBank/DDBJ databases">
        <title>The genomes of Aspergillus section Nigri reveals drivers in fungal speciation.</title>
        <authorList>
            <consortium name="DOE Joint Genome Institute"/>
            <person name="Vesth T.C."/>
            <person name="Nybo J."/>
            <person name="Theobald S."/>
            <person name="Brandl J."/>
            <person name="Frisvad J.C."/>
            <person name="Nielsen K.F."/>
            <person name="Lyhne E.K."/>
            <person name="Kogle M.E."/>
            <person name="Kuo A."/>
            <person name="Riley R."/>
            <person name="Clum A."/>
            <person name="Nolan M."/>
            <person name="Lipzen A."/>
            <person name="Salamov A."/>
            <person name="Henrissat B."/>
            <person name="Wiebenga A."/>
            <person name="De Vries R.P."/>
            <person name="Grigoriev I.V."/>
            <person name="Mortensen U.H."/>
            <person name="Andersen M.R."/>
            <person name="Baker S.E."/>
        </authorList>
    </citation>
    <scope>NUCLEOTIDE SEQUENCE [LARGE SCALE GENOMIC DNA]</scope>
    <source>
        <strain evidence="8 9">IBT 23096</strain>
    </source>
</reference>
<evidence type="ECO:0000256" key="3">
    <source>
        <dbReference type="ARBA" id="ARBA00022723"/>
    </source>
</evidence>
<dbReference type="EMBL" id="MSFO01000002">
    <property type="protein sequence ID" value="PLB51583.1"/>
    <property type="molecule type" value="Genomic_DNA"/>
</dbReference>
<dbReference type="PANTHER" id="PTHR24305">
    <property type="entry name" value="CYTOCHROME P450"/>
    <property type="match status" value="1"/>
</dbReference>
<dbReference type="InterPro" id="IPR017972">
    <property type="entry name" value="Cyt_P450_CS"/>
</dbReference>
<comment type="similarity">
    <text evidence="2 7">Belongs to the cytochrome P450 family.</text>
</comment>
<dbReference type="GeneID" id="36559761"/>
<keyword evidence="4 7" id="KW-0560">Oxidoreductase</keyword>
<dbReference type="SUPFAM" id="SSF48264">
    <property type="entry name" value="Cytochrome P450"/>
    <property type="match status" value="1"/>
</dbReference>
<evidence type="ECO:0000313" key="8">
    <source>
        <dbReference type="EMBL" id="PLB51583.1"/>
    </source>
</evidence>
<dbReference type="InterPro" id="IPR050121">
    <property type="entry name" value="Cytochrome_P450_monoxygenase"/>
</dbReference>
<keyword evidence="7" id="KW-0349">Heme</keyword>
<dbReference type="GO" id="GO:0020037">
    <property type="term" value="F:heme binding"/>
    <property type="evidence" value="ECO:0007669"/>
    <property type="project" value="InterPro"/>
</dbReference>
<dbReference type="GO" id="GO:0005506">
    <property type="term" value="F:iron ion binding"/>
    <property type="evidence" value="ECO:0007669"/>
    <property type="project" value="InterPro"/>
</dbReference>
<dbReference type="OrthoDB" id="1470350at2759"/>
<dbReference type="InterPro" id="IPR001128">
    <property type="entry name" value="Cyt_P450"/>
</dbReference>
<dbReference type="Gene3D" id="1.10.630.10">
    <property type="entry name" value="Cytochrome P450"/>
    <property type="match status" value="1"/>
</dbReference>
<dbReference type="CDD" id="cd11070">
    <property type="entry name" value="CYP56-like"/>
    <property type="match status" value="1"/>
</dbReference>
<gene>
    <name evidence="8" type="ORF">P170DRAFT_461788</name>
</gene>
<evidence type="ECO:0000256" key="1">
    <source>
        <dbReference type="ARBA" id="ARBA00001971"/>
    </source>
</evidence>
<keyword evidence="6 7" id="KW-0503">Monooxygenase</keyword>
<dbReference type="Pfam" id="PF00067">
    <property type="entry name" value="p450"/>
    <property type="match status" value="1"/>
</dbReference>
<dbReference type="STRING" id="1392250.A0A2I2GFC0"/>
<evidence type="ECO:0000256" key="2">
    <source>
        <dbReference type="ARBA" id="ARBA00010617"/>
    </source>
</evidence>
<organism evidence="8 9">
    <name type="scientific">Aspergillus steynii IBT 23096</name>
    <dbReference type="NCBI Taxonomy" id="1392250"/>
    <lineage>
        <taxon>Eukaryota</taxon>
        <taxon>Fungi</taxon>
        <taxon>Dikarya</taxon>
        <taxon>Ascomycota</taxon>
        <taxon>Pezizomycotina</taxon>
        <taxon>Eurotiomycetes</taxon>
        <taxon>Eurotiomycetidae</taxon>
        <taxon>Eurotiales</taxon>
        <taxon>Aspergillaceae</taxon>
        <taxon>Aspergillus</taxon>
        <taxon>Aspergillus subgen. Circumdati</taxon>
    </lineage>
</organism>
<dbReference type="PANTHER" id="PTHR24305:SF166">
    <property type="entry name" value="CYTOCHROME P450 12A4, MITOCHONDRIAL-RELATED"/>
    <property type="match status" value="1"/>
</dbReference>
<evidence type="ECO:0000256" key="5">
    <source>
        <dbReference type="ARBA" id="ARBA00023004"/>
    </source>
</evidence>
<evidence type="ECO:0000256" key="7">
    <source>
        <dbReference type="RuleBase" id="RU000461"/>
    </source>
</evidence>